<sequence>MDSDIDTLLKLQQLDLEIDNLKKLIERLPEEIKSLEKKKSDLILKFDKIKNDINHLEALKREKELDIQTYEDKIVKIQSSLEKVKTNEEYKALLREKAHAEEAIMELEDEILNIMEEIENLREEEAKLKGIVDKEKVEIEKEIQEKEKELEEAKEKLEKLLKEREEFSKTVRPPLLSKYEMIRKKRNGKAVVIVDSDTCTGCFMIIPPKVYSELVKSKKLLTCPHCGRFLIYRES</sequence>
<dbReference type="RefSeq" id="WP_012676831.1">
    <property type="nucleotide sequence ID" value="NC_012440.1"/>
</dbReference>
<feature type="coiled-coil region" evidence="1">
    <location>
        <begin position="11"/>
        <end position="170"/>
    </location>
</feature>
<accession>C0QQ58</accession>
<feature type="domain" description="C4-type zinc ribbon" evidence="2">
    <location>
        <begin position="198"/>
        <end position="230"/>
    </location>
</feature>
<proteinExistence type="predicted"/>
<reference evidence="4 5" key="1">
    <citation type="journal article" date="2009" name="J. Bacteriol.">
        <title>Complete and draft genome sequences of six members of the Aquificales.</title>
        <authorList>
            <person name="Reysenbach A.L."/>
            <person name="Hamamura N."/>
            <person name="Podar M."/>
            <person name="Griffiths E."/>
            <person name="Ferreira S."/>
            <person name="Hochstein R."/>
            <person name="Heidelberg J."/>
            <person name="Johnson J."/>
            <person name="Mead D."/>
            <person name="Pohorille A."/>
            <person name="Sarmiento M."/>
            <person name="Schweighofer K."/>
            <person name="Seshadri R."/>
            <person name="Voytek M.A."/>
        </authorList>
    </citation>
    <scope>NUCLEOTIDE SEQUENCE [LARGE SCALE GENOMIC DNA]</scope>
    <source>
        <strain evidence="5">DSM 14350 / EX-H1</strain>
    </source>
</reference>
<keyword evidence="5" id="KW-1185">Reference proteome</keyword>
<dbReference type="InterPro" id="IPR003743">
    <property type="entry name" value="Zf-RING_7"/>
</dbReference>
<dbReference type="PANTHER" id="PTHR39082">
    <property type="entry name" value="PHOSPHOLIPASE C-BETA-2-RELATED"/>
    <property type="match status" value="1"/>
</dbReference>
<feature type="domain" description="CT398-like coiled coil hairpin" evidence="3">
    <location>
        <begin position="11"/>
        <end position="186"/>
    </location>
</feature>
<dbReference type="AlphaFoldDB" id="C0QQ58"/>
<evidence type="ECO:0000313" key="4">
    <source>
        <dbReference type="EMBL" id="ACO04594.1"/>
    </source>
</evidence>
<dbReference type="STRING" id="123214.PERMA_1019"/>
<dbReference type="Proteomes" id="UP000001366">
    <property type="component" value="Chromosome"/>
</dbReference>
<dbReference type="Pfam" id="PF02591">
    <property type="entry name" value="Zn_ribbon_9"/>
    <property type="match status" value="1"/>
</dbReference>
<gene>
    <name evidence="4" type="ordered locus">PERMA_1019</name>
</gene>
<evidence type="ECO:0000313" key="5">
    <source>
        <dbReference type="Proteomes" id="UP000001366"/>
    </source>
</evidence>
<dbReference type="HOGENOM" id="CLU_073076_2_2_0"/>
<dbReference type="Gene3D" id="1.10.287.1490">
    <property type="match status" value="1"/>
</dbReference>
<dbReference type="KEGG" id="pmx:PERMA_1019"/>
<dbReference type="OrthoDB" id="9795058at2"/>
<evidence type="ECO:0000256" key="1">
    <source>
        <dbReference type="SAM" id="Coils"/>
    </source>
</evidence>
<dbReference type="PANTHER" id="PTHR39082:SF1">
    <property type="entry name" value="SCAVENGER RECEPTOR CLASS A MEMBER 3"/>
    <property type="match status" value="1"/>
</dbReference>
<dbReference type="InterPro" id="IPR052376">
    <property type="entry name" value="Oxidative_Scav/Glycosyltrans"/>
</dbReference>
<keyword evidence="1" id="KW-0175">Coiled coil</keyword>
<organism evidence="4 5">
    <name type="scientific">Persephonella marina (strain DSM 14350 / EX-H1)</name>
    <dbReference type="NCBI Taxonomy" id="123214"/>
    <lineage>
        <taxon>Bacteria</taxon>
        <taxon>Pseudomonadati</taxon>
        <taxon>Aquificota</taxon>
        <taxon>Aquificia</taxon>
        <taxon>Aquificales</taxon>
        <taxon>Hydrogenothermaceae</taxon>
        <taxon>Persephonella</taxon>
    </lineage>
</organism>
<evidence type="ECO:0000259" key="3">
    <source>
        <dbReference type="Pfam" id="PF24481"/>
    </source>
</evidence>
<dbReference type="PaxDb" id="123214-PERMA_1019"/>
<dbReference type="Pfam" id="PF24481">
    <property type="entry name" value="CT398_CC"/>
    <property type="match status" value="1"/>
</dbReference>
<protein>
    <submittedName>
        <fullName evidence="4">Putative zinc ribbon domain family</fullName>
    </submittedName>
</protein>
<dbReference type="EMBL" id="CP001230">
    <property type="protein sequence ID" value="ACO04594.1"/>
    <property type="molecule type" value="Genomic_DNA"/>
</dbReference>
<dbReference type="eggNOG" id="COG1579">
    <property type="taxonomic scope" value="Bacteria"/>
</dbReference>
<dbReference type="InterPro" id="IPR056003">
    <property type="entry name" value="CT398_CC_hairpin"/>
</dbReference>
<name>C0QQ58_PERMH</name>
<evidence type="ECO:0000259" key="2">
    <source>
        <dbReference type="Pfam" id="PF02591"/>
    </source>
</evidence>